<feature type="region of interest" description="Disordered" evidence="1">
    <location>
        <begin position="1"/>
        <end position="29"/>
    </location>
</feature>
<evidence type="ECO:0000259" key="2">
    <source>
        <dbReference type="Pfam" id="PF08332"/>
    </source>
</evidence>
<protein>
    <recommendedName>
        <fullName evidence="2">Calcium/calmodulin-dependent protein kinase II association-domain domain-containing protein</fullName>
    </recommendedName>
</protein>
<dbReference type="GO" id="GO:0004683">
    <property type="term" value="F:calcium/calmodulin-dependent protein kinase activity"/>
    <property type="evidence" value="ECO:0007669"/>
    <property type="project" value="InterPro"/>
</dbReference>
<sequence>MKDGRSIITKKSDGSQVKESTDSSTTLEDDDVKAVELITTSALANYFTEAGSRPVKLFKKVRTIGGEWSCLEKAEDSQVSSRPKAGEMARSQGFVSGTTPPPSPAVTAKVITAAMGFAPNNPSTSFGGGQSGLTLSAVLLQGLQGVDNEIKSDSFIEGDDQKSSEILSVTRSERGRLSFPGSNTQSNHTEDSEVVAYHALTADSDESVDVDVGNTFEILVVFASALNSYYYFVYYREALMLFGMCVCPLVEIRLLCPNKTCSQLSTNSYGSARKQEIIKMTEQLIESINIGDYEAYTSQEPDSRKLEESGVKVLGKNCKALNTTILNPHVHLLGDDAACIAYVRLTQYMDKQGQARTQQSEETRVWHKRDNKWQNVHFHRSGASSSPFTFPGHK</sequence>
<dbReference type="InterPro" id="IPR032710">
    <property type="entry name" value="NTF2-like_dom_sf"/>
</dbReference>
<dbReference type="SUPFAM" id="SSF54427">
    <property type="entry name" value="NTF2-like"/>
    <property type="match status" value="1"/>
</dbReference>
<dbReference type="Gene3D" id="3.10.450.50">
    <property type="match status" value="2"/>
</dbReference>
<evidence type="ECO:0000256" key="1">
    <source>
        <dbReference type="SAM" id="MobiDB-lite"/>
    </source>
</evidence>
<feature type="domain" description="Calcium/calmodulin-dependent protein kinase II association-domain" evidence="2">
    <location>
        <begin position="273"/>
        <end position="383"/>
    </location>
</feature>
<proteinExistence type="predicted"/>
<feature type="compositionally biased region" description="Basic and acidic residues" evidence="1">
    <location>
        <begin position="1"/>
        <end position="13"/>
    </location>
</feature>
<feature type="region of interest" description="Disordered" evidence="1">
    <location>
        <begin position="78"/>
        <end position="102"/>
    </location>
</feature>
<organism evidence="3">
    <name type="scientific">Timema douglasi</name>
    <name type="common">Walking stick</name>
    <dbReference type="NCBI Taxonomy" id="61478"/>
    <lineage>
        <taxon>Eukaryota</taxon>
        <taxon>Metazoa</taxon>
        <taxon>Ecdysozoa</taxon>
        <taxon>Arthropoda</taxon>
        <taxon>Hexapoda</taxon>
        <taxon>Insecta</taxon>
        <taxon>Pterygota</taxon>
        <taxon>Neoptera</taxon>
        <taxon>Polyneoptera</taxon>
        <taxon>Phasmatodea</taxon>
        <taxon>Timematodea</taxon>
        <taxon>Timematoidea</taxon>
        <taxon>Timematidae</taxon>
        <taxon>Timema</taxon>
    </lineage>
</organism>
<accession>A0A7R8Z972</accession>
<gene>
    <name evidence="3" type="ORF">TDIB3V08_LOCUS7110</name>
</gene>
<evidence type="ECO:0000313" key="3">
    <source>
        <dbReference type="EMBL" id="CAD7200899.1"/>
    </source>
</evidence>
<dbReference type="GO" id="GO:0005516">
    <property type="term" value="F:calmodulin binding"/>
    <property type="evidence" value="ECO:0007669"/>
    <property type="project" value="InterPro"/>
</dbReference>
<dbReference type="Pfam" id="PF08332">
    <property type="entry name" value="CaMKII_AD"/>
    <property type="match status" value="1"/>
</dbReference>
<name>A0A7R8Z972_TIMDO</name>
<dbReference type="AlphaFoldDB" id="A0A7R8Z972"/>
<reference evidence="3" key="1">
    <citation type="submission" date="2020-11" db="EMBL/GenBank/DDBJ databases">
        <authorList>
            <person name="Tran Van P."/>
        </authorList>
    </citation>
    <scope>NUCLEOTIDE SEQUENCE</scope>
</reference>
<dbReference type="EMBL" id="OA567865">
    <property type="protein sequence ID" value="CAD7200899.1"/>
    <property type="molecule type" value="Genomic_DNA"/>
</dbReference>
<dbReference type="InterPro" id="IPR013543">
    <property type="entry name" value="Ca/CaM-dep_prot_kinase-assoc"/>
</dbReference>